<accession>A0ABU6VLP6</accession>
<name>A0ABU6VLP6_9FABA</name>
<dbReference type="EMBL" id="JASCZI010151438">
    <property type="protein sequence ID" value="MED6172848.1"/>
    <property type="molecule type" value="Genomic_DNA"/>
</dbReference>
<feature type="compositionally biased region" description="Acidic residues" evidence="1">
    <location>
        <begin position="241"/>
        <end position="252"/>
    </location>
</feature>
<feature type="compositionally biased region" description="Basic and acidic residues" evidence="1">
    <location>
        <begin position="260"/>
        <end position="271"/>
    </location>
</feature>
<proteinExistence type="predicted"/>
<sequence>MLNPFDQELVVTMKKWGNQRCQHYPFSTNWEIWGLYEEIHGTGDMQHFSKSFQAYVNDPTHGVVDPQILNLAFGPLREYTSCTMMKVNRMKFQTHSNARGRILDNMGVYLKGDAGQGECDWYGMLNEILELKYSGEPKNRVVLFRCVMLNMTHSYWLRMRAKCIICNIPVREDRNGGSQLNANQGGKIESQDEVVPDETYQNLEEIPVRLINETEIPVSLSSPAGEVDIVNVPVNEQNNPESEEETADEDGTNEPGSDSAELHSSQEDDEH</sequence>
<feature type="region of interest" description="Disordered" evidence="1">
    <location>
        <begin position="225"/>
        <end position="271"/>
    </location>
</feature>
<comment type="caution">
    <text evidence="2">The sequence shown here is derived from an EMBL/GenBank/DDBJ whole genome shotgun (WGS) entry which is preliminary data.</text>
</comment>
<reference evidence="2 3" key="1">
    <citation type="journal article" date="2023" name="Plants (Basel)">
        <title>Bridging the Gap: Combining Genomics and Transcriptomics Approaches to Understand Stylosanthes scabra, an Orphan Legume from the Brazilian Caatinga.</title>
        <authorList>
            <person name="Ferreira-Neto J.R.C."/>
            <person name="da Silva M.D."/>
            <person name="Binneck E."/>
            <person name="de Melo N.F."/>
            <person name="da Silva R.H."/>
            <person name="de Melo A.L.T.M."/>
            <person name="Pandolfi V."/>
            <person name="Bustamante F.O."/>
            <person name="Brasileiro-Vidal A.C."/>
            <person name="Benko-Iseppon A.M."/>
        </authorList>
    </citation>
    <scope>NUCLEOTIDE SEQUENCE [LARGE SCALE GENOMIC DNA]</scope>
    <source>
        <tissue evidence="2">Leaves</tissue>
    </source>
</reference>
<evidence type="ECO:0000256" key="1">
    <source>
        <dbReference type="SAM" id="MobiDB-lite"/>
    </source>
</evidence>
<keyword evidence="3" id="KW-1185">Reference proteome</keyword>
<feature type="compositionally biased region" description="Low complexity" evidence="1">
    <location>
        <begin position="230"/>
        <end position="240"/>
    </location>
</feature>
<dbReference type="Proteomes" id="UP001341840">
    <property type="component" value="Unassembled WGS sequence"/>
</dbReference>
<gene>
    <name evidence="2" type="ORF">PIB30_053777</name>
</gene>
<dbReference type="PANTHER" id="PTHR48258:SF4">
    <property type="entry name" value="DUF4216 DOMAIN-CONTAINING PROTEIN"/>
    <property type="match status" value="1"/>
</dbReference>
<protein>
    <submittedName>
        <fullName evidence="2">Uncharacterized protein</fullName>
    </submittedName>
</protein>
<evidence type="ECO:0000313" key="2">
    <source>
        <dbReference type="EMBL" id="MED6172848.1"/>
    </source>
</evidence>
<dbReference type="PANTHER" id="PTHR48258">
    <property type="entry name" value="DUF4218 DOMAIN-CONTAINING PROTEIN-RELATED"/>
    <property type="match status" value="1"/>
</dbReference>
<evidence type="ECO:0000313" key="3">
    <source>
        <dbReference type="Proteomes" id="UP001341840"/>
    </source>
</evidence>
<organism evidence="2 3">
    <name type="scientific">Stylosanthes scabra</name>
    <dbReference type="NCBI Taxonomy" id="79078"/>
    <lineage>
        <taxon>Eukaryota</taxon>
        <taxon>Viridiplantae</taxon>
        <taxon>Streptophyta</taxon>
        <taxon>Embryophyta</taxon>
        <taxon>Tracheophyta</taxon>
        <taxon>Spermatophyta</taxon>
        <taxon>Magnoliopsida</taxon>
        <taxon>eudicotyledons</taxon>
        <taxon>Gunneridae</taxon>
        <taxon>Pentapetalae</taxon>
        <taxon>rosids</taxon>
        <taxon>fabids</taxon>
        <taxon>Fabales</taxon>
        <taxon>Fabaceae</taxon>
        <taxon>Papilionoideae</taxon>
        <taxon>50 kb inversion clade</taxon>
        <taxon>dalbergioids sensu lato</taxon>
        <taxon>Dalbergieae</taxon>
        <taxon>Pterocarpus clade</taxon>
        <taxon>Stylosanthes</taxon>
    </lineage>
</organism>